<dbReference type="PANTHER" id="PTHR47841:SF2">
    <property type="entry name" value="OS07G0609800 PROTEIN"/>
    <property type="match status" value="1"/>
</dbReference>
<feature type="non-terminal residue" evidence="1">
    <location>
        <position position="228"/>
    </location>
</feature>
<dbReference type="Gramene" id="TVU38003">
    <property type="protein sequence ID" value="TVU38003"/>
    <property type="gene ID" value="EJB05_11350"/>
</dbReference>
<evidence type="ECO:0000313" key="2">
    <source>
        <dbReference type="Proteomes" id="UP000324897"/>
    </source>
</evidence>
<evidence type="ECO:0008006" key="3">
    <source>
        <dbReference type="Google" id="ProtNLM"/>
    </source>
</evidence>
<dbReference type="Proteomes" id="UP000324897">
    <property type="component" value="Chromosome 4"/>
</dbReference>
<dbReference type="AlphaFoldDB" id="A0A5J9VPB0"/>
<sequence>MGTSETNHSGGATQGNEVDPRLYLIRAFGETYPVVNDSLETTTNQTKRPPHKPAPIQKTTESWRLAEYTSPTHTRWCDRSTASRPATAATCAGPIKLAGHIGYRCSSCNFDAHEACADYFKQAISFFAHPWHAISLSRIPRSRGGGLTLMTRAPSWACDVCREDCAPGRELRLLLRAVRLRRAPGLHDAAPGDPQHAPQGALPPHGSRLRDLQCVQGRASCLALPMRL</sequence>
<name>A0A5J9VPB0_9POAL</name>
<organism evidence="1 2">
    <name type="scientific">Eragrostis curvula</name>
    <name type="common">weeping love grass</name>
    <dbReference type="NCBI Taxonomy" id="38414"/>
    <lineage>
        <taxon>Eukaryota</taxon>
        <taxon>Viridiplantae</taxon>
        <taxon>Streptophyta</taxon>
        <taxon>Embryophyta</taxon>
        <taxon>Tracheophyta</taxon>
        <taxon>Spermatophyta</taxon>
        <taxon>Magnoliopsida</taxon>
        <taxon>Liliopsida</taxon>
        <taxon>Poales</taxon>
        <taxon>Poaceae</taxon>
        <taxon>PACMAD clade</taxon>
        <taxon>Chloridoideae</taxon>
        <taxon>Eragrostideae</taxon>
        <taxon>Eragrostidinae</taxon>
        <taxon>Eragrostis</taxon>
    </lineage>
</organism>
<accession>A0A5J9VPB0</accession>
<dbReference type="PANTHER" id="PTHR47841">
    <property type="entry name" value="DIACYLGLYCEROL KINASE THETA-LIKE-RELATED"/>
    <property type="match status" value="1"/>
</dbReference>
<evidence type="ECO:0000313" key="1">
    <source>
        <dbReference type="EMBL" id="TVU38003.1"/>
    </source>
</evidence>
<gene>
    <name evidence="1" type="ORF">EJB05_11350</name>
</gene>
<reference evidence="1 2" key="1">
    <citation type="journal article" date="2019" name="Sci. Rep.">
        <title>A high-quality genome of Eragrostis curvula grass provides insights into Poaceae evolution and supports new strategies to enhance forage quality.</title>
        <authorList>
            <person name="Carballo J."/>
            <person name="Santos B.A.C.M."/>
            <person name="Zappacosta D."/>
            <person name="Garbus I."/>
            <person name="Selva J.P."/>
            <person name="Gallo C.A."/>
            <person name="Diaz A."/>
            <person name="Albertini E."/>
            <person name="Caccamo M."/>
            <person name="Echenique V."/>
        </authorList>
    </citation>
    <scope>NUCLEOTIDE SEQUENCE [LARGE SCALE GENOMIC DNA]</scope>
    <source>
        <strain evidence="2">cv. Victoria</strain>
        <tissue evidence="1">Leaf</tissue>
    </source>
</reference>
<feature type="non-terminal residue" evidence="1">
    <location>
        <position position="1"/>
    </location>
</feature>
<dbReference type="Gene3D" id="3.30.60.20">
    <property type="match status" value="1"/>
</dbReference>
<dbReference type="InterPro" id="IPR046349">
    <property type="entry name" value="C1-like_sf"/>
</dbReference>
<comment type="caution">
    <text evidence="1">The sequence shown here is derived from an EMBL/GenBank/DDBJ whole genome shotgun (WGS) entry which is preliminary data.</text>
</comment>
<protein>
    <recommendedName>
        <fullName evidence="3">DC1 domain-containing protein</fullName>
    </recommendedName>
</protein>
<keyword evidence="2" id="KW-1185">Reference proteome</keyword>
<proteinExistence type="predicted"/>
<dbReference type="SUPFAM" id="SSF57889">
    <property type="entry name" value="Cysteine-rich domain"/>
    <property type="match status" value="1"/>
</dbReference>
<dbReference type="EMBL" id="RWGY01000007">
    <property type="protein sequence ID" value="TVU38003.1"/>
    <property type="molecule type" value="Genomic_DNA"/>
</dbReference>